<keyword evidence="7 8" id="KW-0472">Membrane</keyword>
<evidence type="ECO:0000256" key="1">
    <source>
        <dbReference type="ARBA" id="ARBA00004167"/>
    </source>
</evidence>
<comment type="caution">
    <text evidence="9">The sequence shown here is derived from an EMBL/GenBank/DDBJ whole genome shotgun (WGS) entry which is preliminary data.</text>
</comment>
<sequence length="472" mass="53104">MHKEISSLSLISHHQALPPTMKKYYQLALVIVSLVSVVTLLFYRHEYNRLRYVLEVLNFFGKPGVQQSSLSSNDCLNTNSSVHERKFPSFAEPTPTWQRLSSTHFLYSAFWEVSGDERRVKALSLEFGDDIPNFGCSFWFEDRDAPVTGKFSFSKIDTKETGNDALKDISKPKIVGYYLFCKAKDVVNVPYGVTFYKTDDIVPSKAFIPVYYTYEKSALSNSTTICIAASATPGLLKSTAAEFLSYHQLVGVTNYVIYDGGLPNRVLSVLRGSAVRDGLGLGVSVLPWNFPIPSLQADTAASMIMEKDCLLRTAGRVHNVATLTWEEYIVPRYHHLLASMLDDFDAGRKTTSRFEIPTLIFCTEFPDDERAEPASPLVFRKTRYSKTGNSERPFFVYRPHLISISSNREPTLTTTQRVSQGIAAVHRYTTCTQGNGQLADKAYLNEPAMLRFSGDLKRSKLLKAWSSGRLFI</sequence>
<comment type="similarity">
    <text evidence="2 8">Belongs to the glycosyltransferase 92 family.</text>
</comment>
<dbReference type="EC" id="2.4.1.-" evidence="8"/>
<keyword evidence="6 8" id="KW-1133">Transmembrane helix</keyword>
<evidence type="ECO:0000256" key="2">
    <source>
        <dbReference type="ARBA" id="ARBA00007647"/>
    </source>
</evidence>
<keyword evidence="3 8" id="KW-0328">Glycosyltransferase</keyword>
<accession>A0ABQ8S8V4</accession>
<evidence type="ECO:0000256" key="6">
    <source>
        <dbReference type="ARBA" id="ARBA00022989"/>
    </source>
</evidence>
<protein>
    <recommendedName>
        <fullName evidence="8">Glycosyltransferase family 92 protein</fullName>
        <ecNumber evidence="8">2.4.1.-</ecNumber>
    </recommendedName>
</protein>
<evidence type="ECO:0000256" key="4">
    <source>
        <dbReference type="ARBA" id="ARBA00022679"/>
    </source>
</evidence>
<name>A0ABQ8S8V4_PERAM</name>
<comment type="subcellular location">
    <subcellularLocation>
        <location evidence="1">Membrane</location>
        <topology evidence="1">Single-pass membrane protein</topology>
    </subcellularLocation>
</comment>
<dbReference type="Proteomes" id="UP001148838">
    <property type="component" value="Unassembled WGS sequence"/>
</dbReference>
<organism evidence="9 10">
    <name type="scientific">Periplaneta americana</name>
    <name type="common">American cockroach</name>
    <name type="synonym">Blatta americana</name>
    <dbReference type="NCBI Taxonomy" id="6978"/>
    <lineage>
        <taxon>Eukaryota</taxon>
        <taxon>Metazoa</taxon>
        <taxon>Ecdysozoa</taxon>
        <taxon>Arthropoda</taxon>
        <taxon>Hexapoda</taxon>
        <taxon>Insecta</taxon>
        <taxon>Pterygota</taxon>
        <taxon>Neoptera</taxon>
        <taxon>Polyneoptera</taxon>
        <taxon>Dictyoptera</taxon>
        <taxon>Blattodea</taxon>
        <taxon>Blattoidea</taxon>
        <taxon>Blattidae</taxon>
        <taxon>Blattinae</taxon>
        <taxon>Periplaneta</taxon>
    </lineage>
</organism>
<dbReference type="InterPro" id="IPR008166">
    <property type="entry name" value="Glyco_transf_92"/>
</dbReference>
<gene>
    <name evidence="9" type="ORF">ANN_22534</name>
</gene>
<evidence type="ECO:0000256" key="3">
    <source>
        <dbReference type="ARBA" id="ARBA00022676"/>
    </source>
</evidence>
<keyword evidence="5 8" id="KW-0812">Transmembrane</keyword>
<dbReference type="PANTHER" id="PTHR21461">
    <property type="entry name" value="GLYCOSYLTRANSFERASE FAMILY 92 PROTEIN"/>
    <property type="match status" value="1"/>
</dbReference>
<reference evidence="9 10" key="1">
    <citation type="journal article" date="2022" name="Allergy">
        <title>Genome assembly and annotation of Periplaneta americana reveal a comprehensive cockroach allergen profile.</title>
        <authorList>
            <person name="Wang L."/>
            <person name="Xiong Q."/>
            <person name="Saelim N."/>
            <person name="Wang L."/>
            <person name="Nong W."/>
            <person name="Wan A.T."/>
            <person name="Shi M."/>
            <person name="Liu X."/>
            <person name="Cao Q."/>
            <person name="Hui J.H.L."/>
            <person name="Sookrung N."/>
            <person name="Leung T.F."/>
            <person name="Tungtrongchitr A."/>
            <person name="Tsui S.K.W."/>
        </authorList>
    </citation>
    <scope>NUCLEOTIDE SEQUENCE [LARGE SCALE GENOMIC DNA]</scope>
    <source>
        <strain evidence="9">PWHHKU_190912</strain>
    </source>
</reference>
<feature type="transmembrane region" description="Helical" evidence="8">
    <location>
        <begin position="24"/>
        <end position="43"/>
    </location>
</feature>
<keyword evidence="4 8" id="KW-0808">Transferase</keyword>
<keyword evidence="10" id="KW-1185">Reference proteome</keyword>
<dbReference type="PANTHER" id="PTHR21461:SF87">
    <property type="entry name" value="GH12965P"/>
    <property type="match status" value="1"/>
</dbReference>
<proteinExistence type="inferred from homology"/>
<evidence type="ECO:0000256" key="5">
    <source>
        <dbReference type="ARBA" id="ARBA00022692"/>
    </source>
</evidence>
<evidence type="ECO:0000313" key="9">
    <source>
        <dbReference type="EMBL" id="KAJ4430321.1"/>
    </source>
</evidence>
<dbReference type="EMBL" id="JAJSOF020000033">
    <property type="protein sequence ID" value="KAJ4430321.1"/>
    <property type="molecule type" value="Genomic_DNA"/>
</dbReference>
<evidence type="ECO:0000256" key="7">
    <source>
        <dbReference type="ARBA" id="ARBA00023136"/>
    </source>
</evidence>
<evidence type="ECO:0000313" key="10">
    <source>
        <dbReference type="Proteomes" id="UP001148838"/>
    </source>
</evidence>
<dbReference type="Pfam" id="PF01697">
    <property type="entry name" value="Glyco_transf_92"/>
    <property type="match status" value="1"/>
</dbReference>
<evidence type="ECO:0000256" key="8">
    <source>
        <dbReference type="RuleBase" id="RU366017"/>
    </source>
</evidence>